<protein>
    <submittedName>
        <fullName evidence="2">Uncharacterized protein</fullName>
    </submittedName>
</protein>
<proteinExistence type="predicted"/>
<evidence type="ECO:0000256" key="1">
    <source>
        <dbReference type="SAM" id="SignalP"/>
    </source>
</evidence>
<accession>A0A5E4PSI0</accession>
<dbReference type="AlphaFoldDB" id="A0A5E4PSI0"/>
<gene>
    <name evidence="2" type="ORF">LSINAPIS_LOCUS1499</name>
</gene>
<sequence length="98" mass="11137">MMTLYHNLKLIWHLRISTVVVAGEEFTREISTNTSQAEEICQTPRSPAVEEQLVRVNVGDGRTVSREGDRDVVAVRQRHDADSCKDLLPHNVALKWLV</sequence>
<organism evidence="2 3">
    <name type="scientific">Leptidea sinapis</name>
    <dbReference type="NCBI Taxonomy" id="189913"/>
    <lineage>
        <taxon>Eukaryota</taxon>
        <taxon>Metazoa</taxon>
        <taxon>Ecdysozoa</taxon>
        <taxon>Arthropoda</taxon>
        <taxon>Hexapoda</taxon>
        <taxon>Insecta</taxon>
        <taxon>Pterygota</taxon>
        <taxon>Neoptera</taxon>
        <taxon>Endopterygota</taxon>
        <taxon>Lepidoptera</taxon>
        <taxon>Glossata</taxon>
        <taxon>Ditrysia</taxon>
        <taxon>Papilionoidea</taxon>
        <taxon>Pieridae</taxon>
        <taxon>Dismorphiinae</taxon>
        <taxon>Leptidea</taxon>
    </lineage>
</organism>
<keyword evidence="3" id="KW-1185">Reference proteome</keyword>
<name>A0A5E4PSI0_9NEOP</name>
<evidence type="ECO:0000313" key="2">
    <source>
        <dbReference type="EMBL" id="VVC88038.1"/>
    </source>
</evidence>
<dbReference type="EMBL" id="FZQP02000226">
    <property type="protein sequence ID" value="VVC88038.1"/>
    <property type="molecule type" value="Genomic_DNA"/>
</dbReference>
<evidence type="ECO:0000313" key="3">
    <source>
        <dbReference type="Proteomes" id="UP000324832"/>
    </source>
</evidence>
<reference evidence="2 3" key="1">
    <citation type="submission" date="2017-07" db="EMBL/GenBank/DDBJ databases">
        <authorList>
            <person name="Talla V."/>
            <person name="Backstrom N."/>
        </authorList>
    </citation>
    <scope>NUCLEOTIDE SEQUENCE [LARGE SCALE GENOMIC DNA]</scope>
</reference>
<keyword evidence="1" id="KW-0732">Signal</keyword>
<dbReference type="Proteomes" id="UP000324832">
    <property type="component" value="Unassembled WGS sequence"/>
</dbReference>
<feature type="chain" id="PRO_5022846189" evidence="1">
    <location>
        <begin position="23"/>
        <end position="98"/>
    </location>
</feature>
<feature type="signal peptide" evidence="1">
    <location>
        <begin position="1"/>
        <end position="22"/>
    </location>
</feature>